<dbReference type="Proteomes" id="UP000315399">
    <property type="component" value="Unassembled WGS sequence"/>
</dbReference>
<dbReference type="SUPFAM" id="SSF57829">
    <property type="entry name" value="Zn-binding ribosomal proteins"/>
    <property type="match status" value="1"/>
</dbReference>
<feature type="binding site" evidence="4">
    <location>
        <position position="59"/>
    </location>
    <ligand>
        <name>Zn(2+)</name>
        <dbReference type="ChEBI" id="CHEBI:29105"/>
    </ligand>
</feature>
<proteinExistence type="inferred from homology"/>
<dbReference type="InterPro" id="IPR050522">
    <property type="entry name" value="Ribosomal_protein_eL43"/>
</dbReference>
<dbReference type="AlphaFoldDB" id="A0A523BGA6"/>
<dbReference type="GO" id="GO:0005840">
    <property type="term" value="C:ribosome"/>
    <property type="evidence" value="ECO:0007669"/>
    <property type="project" value="UniProtKB-KW"/>
</dbReference>
<dbReference type="PANTHER" id="PTHR48129:SF1">
    <property type="entry name" value="LARGE RIBOSOMAL SUBUNIT PROTEIN EL43"/>
    <property type="match status" value="1"/>
</dbReference>
<name>A0A523BGA6_9CREN</name>
<dbReference type="GO" id="GO:1990904">
    <property type="term" value="C:ribonucleoprotein complex"/>
    <property type="evidence" value="ECO:0007669"/>
    <property type="project" value="UniProtKB-KW"/>
</dbReference>
<accession>A0A523BGA6</accession>
<feature type="binding site" evidence="4">
    <location>
        <position position="37"/>
    </location>
    <ligand>
        <name>Zn(2+)</name>
        <dbReference type="ChEBI" id="CHEBI:29105"/>
    </ligand>
</feature>
<reference evidence="5 6" key="1">
    <citation type="journal article" date="2019" name="Nat. Microbiol.">
        <title>Expanding anaerobic alkane metabolism in the domain of Archaea.</title>
        <authorList>
            <person name="Wang Y."/>
            <person name="Wegener G."/>
            <person name="Hou J."/>
            <person name="Wang F."/>
            <person name="Xiao X."/>
        </authorList>
    </citation>
    <scope>NUCLEOTIDE SEQUENCE [LARGE SCALE GENOMIC DNA]</scope>
    <source>
        <strain evidence="5">WYZ-LMO10</strain>
    </source>
</reference>
<evidence type="ECO:0000256" key="1">
    <source>
        <dbReference type="ARBA" id="ARBA00022884"/>
    </source>
</evidence>
<dbReference type="GO" id="GO:0006412">
    <property type="term" value="P:translation"/>
    <property type="evidence" value="ECO:0007669"/>
    <property type="project" value="UniProtKB-UniRule"/>
</dbReference>
<organism evidence="5 6">
    <name type="scientific">Thermoproteota archaeon</name>
    <dbReference type="NCBI Taxonomy" id="2056631"/>
    <lineage>
        <taxon>Archaea</taxon>
        <taxon>Thermoproteota</taxon>
    </lineage>
</organism>
<evidence type="ECO:0000256" key="3">
    <source>
        <dbReference type="ARBA" id="ARBA00023274"/>
    </source>
</evidence>
<dbReference type="PANTHER" id="PTHR48129">
    <property type="entry name" value="60S RIBOSOMAL PROTEIN L37A"/>
    <property type="match status" value="1"/>
</dbReference>
<protein>
    <recommendedName>
        <fullName evidence="4">Large ribosomal subunit protein eL43</fullName>
    </recommendedName>
</protein>
<keyword evidence="4" id="KW-0699">rRNA-binding</keyword>
<evidence type="ECO:0000256" key="4">
    <source>
        <dbReference type="HAMAP-Rule" id="MF_00327"/>
    </source>
</evidence>
<comment type="function">
    <text evidence="4">Binds to the 23S rRNA.</text>
</comment>
<dbReference type="InterPro" id="IPR002674">
    <property type="entry name" value="Ribosomal_eL43"/>
</dbReference>
<comment type="similarity">
    <text evidence="4">Belongs to the eukaryotic ribosomal protein eL43 family. Putative zinc-binding subfamily.</text>
</comment>
<dbReference type="InterPro" id="IPR011332">
    <property type="entry name" value="Ribosomal_zn-bd"/>
</dbReference>
<dbReference type="GO" id="GO:0070180">
    <property type="term" value="F:large ribosomal subunit rRNA binding"/>
    <property type="evidence" value="ECO:0007669"/>
    <property type="project" value="UniProtKB-UniRule"/>
</dbReference>
<evidence type="ECO:0000313" key="5">
    <source>
        <dbReference type="EMBL" id="TDA39964.1"/>
    </source>
</evidence>
<comment type="caution">
    <text evidence="4">Lacks conserved residue(s) required for the propagation of feature annotation.</text>
</comment>
<keyword evidence="3 4" id="KW-0687">Ribonucleoprotein</keyword>
<feature type="binding site" evidence="4">
    <location>
        <position position="56"/>
    </location>
    <ligand>
        <name>Zn(2+)</name>
        <dbReference type="ChEBI" id="CHEBI:29105"/>
    </ligand>
</feature>
<dbReference type="Gene3D" id="2.20.25.30">
    <property type="match status" value="1"/>
</dbReference>
<dbReference type="InterPro" id="IPR011331">
    <property type="entry name" value="Ribosomal_eL37/eL43"/>
</dbReference>
<feature type="binding site" evidence="4">
    <location>
        <position position="40"/>
    </location>
    <ligand>
        <name>Zn(2+)</name>
        <dbReference type="ChEBI" id="CHEBI:29105"/>
    </ligand>
</feature>
<dbReference type="NCBIfam" id="NF003058">
    <property type="entry name" value="PRK03976.1"/>
    <property type="match status" value="1"/>
</dbReference>
<dbReference type="HAMAP" id="MF_00327">
    <property type="entry name" value="Ribosomal_eL43"/>
    <property type="match status" value="1"/>
</dbReference>
<gene>
    <name evidence="4" type="primary">rpl37ae</name>
    <name evidence="5" type="ORF">DSO08_00940</name>
</gene>
<comment type="subunit">
    <text evidence="4">Part of the 50S ribosomal subunit.</text>
</comment>
<evidence type="ECO:0000256" key="2">
    <source>
        <dbReference type="ARBA" id="ARBA00022980"/>
    </source>
</evidence>
<dbReference type="GO" id="GO:0008270">
    <property type="term" value="F:zinc ion binding"/>
    <property type="evidence" value="ECO:0007669"/>
    <property type="project" value="UniProtKB-UniRule"/>
</dbReference>
<comment type="caution">
    <text evidence="5">The sequence shown here is derived from an EMBL/GenBank/DDBJ whole genome shotgun (WGS) entry which is preliminary data.</text>
</comment>
<dbReference type="EMBL" id="QNVH01000004">
    <property type="protein sequence ID" value="TDA39964.1"/>
    <property type="molecule type" value="Genomic_DNA"/>
</dbReference>
<dbReference type="Pfam" id="PF01780">
    <property type="entry name" value="Ribosomal_L37ae"/>
    <property type="match status" value="1"/>
</dbReference>
<keyword evidence="2 4" id="KW-0689">Ribosomal protein</keyword>
<sequence>MGRTKSVGPVGRFGPRYGATPRKRVLAIELKKKGQRCPKCKSLDTLKREAAGIWLCKSCGIKFAGGAYTAQTTLGKTLLPEELKALKGASTKE</sequence>
<keyword evidence="1 4" id="KW-0694">RNA-binding</keyword>
<dbReference type="GO" id="GO:0003735">
    <property type="term" value="F:structural constituent of ribosome"/>
    <property type="evidence" value="ECO:0007669"/>
    <property type="project" value="InterPro"/>
</dbReference>
<evidence type="ECO:0000313" key="6">
    <source>
        <dbReference type="Proteomes" id="UP000315399"/>
    </source>
</evidence>